<comment type="caution">
    <text evidence="4">The sequence shown here is derived from an EMBL/GenBank/DDBJ whole genome shotgun (WGS) entry which is preliminary data.</text>
</comment>
<dbReference type="VEuPathDB" id="FungiDB:MGL_0696"/>
<dbReference type="PANTHER" id="PTHR35560">
    <property type="entry name" value="BLL0132 PROTEIN"/>
    <property type="match status" value="1"/>
</dbReference>
<gene>
    <name evidence="4" type="ORF">MGL_0696</name>
</gene>
<evidence type="ECO:0000313" key="4">
    <source>
        <dbReference type="EMBL" id="EDP44889.1"/>
    </source>
</evidence>
<dbReference type="RefSeq" id="XP_001732103.1">
    <property type="nucleotide sequence ID" value="XM_001732051.1"/>
</dbReference>
<sequence length="424" mass="47932">MHFTRTWLSCALALTSLLAQLVSIAQAQGSPEAQATVEDLGKSDPIAAAQKILEFPGIFDPDQSLWASDANITGTGDLQQVPWSRGAFFTWNPWTIGTYKTGYLWLPERFNMFKLNRSLVVSKSGDDIAIDPFYVNKHYDPEKIERAIILIPGQWRDSWKYLNLLGNAYRVAQKYPELNVGSGKVLMLSPTFMDEVDRKRGAMKKNEITFQKAGWSAGDTVRHPRAFKHMSSFDVLDFYVSMLLDRQQFPNMKTVTVAGHSMGGQTSMHYAMLRDLTDEDARLKYWVGNPGSYVWLNDTRPFSTAKCPEYGEWPYGMSVHKSIPKYGRKGSGKNGVHRIENFLKRRIHFSVSLDDNGHGPENCKANAQGVSRVCRAAEWVAQRGNSTEGWSKSHTIDFIPGVSHQDYPVIAYYGTLKFLFTDQE</sequence>
<dbReference type="GeneID" id="5856409"/>
<comment type="catalytic activity">
    <reaction evidence="2">
        <text>a monoacylglycerol + H2O = glycerol + a fatty acid + H(+)</text>
        <dbReference type="Rhea" id="RHEA:15245"/>
        <dbReference type="ChEBI" id="CHEBI:15377"/>
        <dbReference type="ChEBI" id="CHEBI:15378"/>
        <dbReference type="ChEBI" id="CHEBI:17408"/>
        <dbReference type="ChEBI" id="CHEBI:17754"/>
        <dbReference type="ChEBI" id="CHEBI:28868"/>
    </reaction>
</comment>
<dbReference type="SUPFAM" id="SSF53474">
    <property type="entry name" value="alpha/beta-Hydrolases"/>
    <property type="match status" value="1"/>
</dbReference>
<keyword evidence="3" id="KW-0732">Signal</keyword>
<dbReference type="STRING" id="425265.A8PUI9"/>
<dbReference type="Gene3D" id="3.40.50.1820">
    <property type="entry name" value="alpha/beta hydrolase"/>
    <property type="match status" value="1"/>
</dbReference>
<name>A8PUI9_MALGO</name>
<dbReference type="InParanoid" id="A8PUI9"/>
<keyword evidence="5" id="KW-1185">Reference proteome</keyword>
<dbReference type="Proteomes" id="UP000008837">
    <property type="component" value="Unassembled WGS sequence"/>
</dbReference>
<dbReference type="OrthoDB" id="5985073at2759"/>
<proteinExistence type="predicted"/>
<protein>
    <submittedName>
        <fullName evidence="4">Uncharacterized protein</fullName>
    </submittedName>
</protein>
<accession>A8PUI9</accession>
<evidence type="ECO:0000313" key="5">
    <source>
        <dbReference type="Proteomes" id="UP000008837"/>
    </source>
</evidence>
<dbReference type="OMA" id="FPVYANH"/>
<evidence type="ECO:0000256" key="3">
    <source>
        <dbReference type="SAM" id="SignalP"/>
    </source>
</evidence>
<dbReference type="KEGG" id="mgl:MGL_0696"/>
<dbReference type="InterPro" id="IPR029058">
    <property type="entry name" value="AB_hydrolase_fold"/>
</dbReference>
<evidence type="ECO:0000256" key="1">
    <source>
        <dbReference type="ARBA" id="ARBA00047591"/>
    </source>
</evidence>
<comment type="catalytic activity">
    <reaction evidence="1">
        <text>a diacylglycerol + H2O = a monoacylglycerol + a fatty acid + H(+)</text>
        <dbReference type="Rhea" id="RHEA:32731"/>
        <dbReference type="ChEBI" id="CHEBI:15377"/>
        <dbReference type="ChEBI" id="CHEBI:15378"/>
        <dbReference type="ChEBI" id="CHEBI:17408"/>
        <dbReference type="ChEBI" id="CHEBI:18035"/>
        <dbReference type="ChEBI" id="CHEBI:28868"/>
    </reaction>
</comment>
<reference evidence="4 5" key="1">
    <citation type="journal article" date="2007" name="Proc. Natl. Acad. Sci. U.S.A.">
        <title>Dandruff-associated Malassezia genomes reveal convergent and divergent virulence traits shared with plant and human fungal pathogens.</title>
        <authorList>
            <person name="Xu J."/>
            <person name="Saunders C.W."/>
            <person name="Hu P."/>
            <person name="Grant R.A."/>
            <person name="Boekhout T."/>
            <person name="Kuramae E.E."/>
            <person name="Kronstad J.W."/>
            <person name="Deangelis Y.M."/>
            <person name="Reeder N.L."/>
            <person name="Johnstone K.R."/>
            <person name="Leland M."/>
            <person name="Fieno A.M."/>
            <person name="Begley W.M."/>
            <person name="Sun Y."/>
            <person name="Lacey M.P."/>
            <person name="Chaudhary T."/>
            <person name="Keough T."/>
            <person name="Chu L."/>
            <person name="Sears R."/>
            <person name="Yuan B."/>
            <person name="Dawson T.L.Jr."/>
        </authorList>
    </citation>
    <scope>NUCLEOTIDE SEQUENCE [LARGE SCALE GENOMIC DNA]</scope>
    <source>
        <strain evidence="5">ATCC MYA-4612 / CBS 7966</strain>
    </source>
</reference>
<dbReference type="AlphaFoldDB" id="A8PUI9"/>
<dbReference type="PANTHER" id="PTHR35560:SF3">
    <property type="entry name" value="PEPTIDASE S9 PROLYL OLIGOPEPTIDASE CATALYTIC DOMAIN-CONTAINING PROTEIN"/>
    <property type="match status" value="1"/>
</dbReference>
<dbReference type="EMBL" id="AAYY01000002">
    <property type="protein sequence ID" value="EDP44889.1"/>
    <property type="molecule type" value="Genomic_DNA"/>
</dbReference>
<organism evidence="4 5">
    <name type="scientific">Malassezia globosa (strain ATCC MYA-4612 / CBS 7966)</name>
    <name type="common">Dandruff-associated fungus</name>
    <dbReference type="NCBI Taxonomy" id="425265"/>
    <lineage>
        <taxon>Eukaryota</taxon>
        <taxon>Fungi</taxon>
        <taxon>Dikarya</taxon>
        <taxon>Basidiomycota</taxon>
        <taxon>Ustilaginomycotina</taxon>
        <taxon>Malasseziomycetes</taxon>
        <taxon>Malasseziales</taxon>
        <taxon>Malasseziaceae</taxon>
        <taxon>Malassezia</taxon>
    </lineage>
</organism>
<evidence type="ECO:0000256" key="2">
    <source>
        <dbReference type="ARBA" id="ARBA00048461"/>
    </source>
</evidence>
<feature type="chain" id="PRO_5002727877" evidence="3">
    <location>
        <begin position="28"/>
        <end position="424"/>
    </location>
</feature>
<feature type="signal peptide" evidence="3">
    <location>
        <begin position="1"/>
        <end position="27"/>
    </location>
</feature>